<organism evidence="1 2">
    <name type="scientific">Gemella sanguinis</name>
    <dbReference type="NCBI Taxonomy" id="84135"/>
    <lineage>
        <taxon>Bacteria</taxon>
        <taxon>Bacillati</taxon>
        <taxon>Bacillota</taxon>
        <taxon>Bacilli</taxon>
        <taxon>Bacillales</taxon>
        <taxon>Gemellaceae</taxon>
        <taxon>Gemella</taxon>
    </lineage>
</organism>
<sequence length="419" mass="48518">MSNEHYPYLCGGILLNLLIEAKITPISSREKLNGKRSTVSDSDILKGLIKLITGEEIAFNGDTLKKITTQYKKCEINGNSYITFTDSSTVNAFYNRYTNNYNELLEETSDFINTYLSESKLEDIVKSIIELIIWDKSIPDETKFTIFQNVDSLKKSLSKIDNVEIEVFLINVIFYIIKNREVNTIGSFTFYKLFKQNGNRGQWKLSHPLGKTIKQNIKINRCKNISINTSYKLENLTFPDIKTIDLNYQKNTNNEMNENNITKYCFDDIMNSTGKLYNLIVGGIENAVFKNTEKTYGYFIMKKERILNLFCDELIKPLSILGIKERNLLTSLPTIFAIDQGPNGHKDGDLAHYGYIKKINVLNDSVKIVFELRSSFSQHELYKNNFELEIEDFELYTTHWAVKEVDLEYELSHSDINFF</sequence>
<dbReference type="EMBL" id="PNGT01000002">
    <property type="protein sequence ID" value="PMC52927.1"/>
    <property type="molecule type" value="Genomic_DNA"/>
</dbReference>
<evidence type="ECO:0000313" key="2">
    <source>
        <dbReference type="Proteomes" id="UP000235670"/>
    </source>
</evidence>
<dbReference type="OrthoDB" id="65783at2"/>
<protein>
    <submittedName>
        <fullName evidence="1">Uncharacterized protein</fullName>
    </submittedName>
</protein>
<dbReference type="RefSeq" id="WP_102189605.1">
    <property type="nucleotide sequence ID" value="NZ_CAUUTG010000008.1"/>
</dbReference>
<dbReference type="Proteomes" id="UP000235670">
    <property type="component" value="Unassembled WGS sequence"/>
</dbReference>
<gene>
    <name evidence="1" type="ORF">CJ218_03275</name>
</gene>
<reference evidence="1 2" key="1">
    <citation type="submission" date="2017-09" db="EMBL/GenBank/DDBJ databases">
        <title>Bacterial strain isolated from the female urinary microbiota.</title>
        <authorList>
            <person name="Thomas-White K."/>
            <person name="Kumar N."/>
            <person name="Forster S."/>
            <person name="Putonti C."/>
            <person name="Lawley T."/>
            <person name="Wolfe A.J."/>
        </authorList>
    </citation>
    <scope>NUCLEOTIDE SEQUENCE [LARGE SCALE GENOMIC DNA]</scope>
    <source>
        <strain evidence="1 2">UMB0186</strain>
    </source>
</reference>
<dbReference type="AlphaFoldDB" id="A0A2N6SG74"/>
<name>A0A2N6SG74_9BACL</name>
<accession>A0A2N6SG74</accession>
<comment type="caution">
    <text evidence="1">The sequence shown here is derived from an EMBL/GenBank/DDBJ whole genome shotgun (WGS) entry which is preliminary data.</text>
</comment>
<evidence type="ECO:0000313" key="1">
    <source>
        <dbReference type="EMBL" id="PMC52927.1"/>
    </source>
</evidence>
<proteinExistence type="predicted"/>